<feature type="compositionally biased region" description="Low complexity" evidence="5">
    <location>
        <begin position="89"/>
        <end position="105"/>
    </location>
</feature>
<dbReference type="GO" id="GO:0004674">
    <property type="term" value="F:protein serine/threonine kinase activity"/>
    <property type="evidence" value="ECO:0007669"/>
    <property type="project" value="UniProtKB-EC"/>
</dbReference>
<dbReference type="PANTHER" id="PTHR43289:SF6">
    <property type="entry name" value="SERINE_THREONINE-PROTEIN KINASE NEKL-3"/>
    <property type="match status" value="1"/>
</dbReference>
<dbReference type="PROSITE" id="PS50011">
    <property type="entry name" value="PROTEIN_KINASE_DOM"/>
    <property type="match status" value="1"/>
</dbReference>
<dbReference type="PANTHER" id="PTHR43289">
    <property type="entry name" value="MITOGEN-ACTIVATED PROTEIN KINASE KINASE KINASE 20-RELATED"/>
    <property type="match status" value="1"/>
</dbReference>
<gene>
    <name evidence="7" type="primary">pknD_3</name>
    <name evidence="7" type="ORF">K239x_28390</name>
</gene>
<dbReference type="Pfam" id="PF00069">
    <property type="entry name" value="Pkinase"/>
    <property type="match status" value="1"/>
</dbReference>
<organism evidence="7 8">
    <name type="scientific">Stieleria marina</name>
    <dbReference type="NCBI Taxonomy" id="1930275"/>
    <lineage>
        <taxon>Bacteria</taxon>
        <taxon>Pseudomonadati</taxon>
        <taxon>Planctomycetota</taxon>
        <taxon>Planctomycetia</taxon>
        <taxon>Pirellulales</taxon>
        <taxon>Pirellulaceae</taxon>
        <taxon>Stieleria</taxon>
    </lineage>
</organism>
<evidence type="ECO:0000256" key="3">
    <source>
        <dbReference type="ARBA" id="ARBA00022777"/>
    </source>
</evidence>
<feature type="domain" description="Protein kinase" evidence="6">
    <location>
        <begin position="139"/>
        <end position="439"/>
    </location>
</feature>
<dbReference type="SUPFAM" id="SSF103190">
    <property type="entry name" value="Sensory domain-like"/>
    <property type="match status" value="1"/>
</dbReference>
<dbReference type="InterPro" id="IPR008271">
    <property type="entry name" value="Ser/Thr_kinase_AS"/>
</dbReference>
<dbReference type="GO" id="GO:0005524">
    <property type="term" value="F:ATP binding"/>
    <property type="evidence" value="ECO:0007669"/>
    <property type="project" value="UniProtKB-KW"/>
</dbReference>
<dbReference type="InterPro" id="IPR011009">
    <property type="entry name" value="Kinase-like_dom_sf"/>
</dbReference>
<evidence type="ECO:0000313" key="7">
    <source>
        <dbReference type="EMBL" id="QDT10848.1"/>
    </source>
</evidence>
<dbReference type="InterPro" id="IPR000719">
    <property type="entry name" value="Prot_kinase_dom"/>
</dbReference>
<feature type="compositionally biased region" description="Basic and acidic residues" evidence="5">
    <location>
        <begin position="17"/>
        <end position="34"/>
    </location>
</feature>
<dbReference type="EMBL" id="CP036526">
    <property type="protein sequence ID" value="QDT10848.1"/>
    <property type="molecule type" value="Genomic_DNA"/>
</dbReference>
<evidence type="ECO:0000256" key="2">
    <source>
        <dbReference type="ARBA" id="ARBA00022741"/>
    </source>
</evidence>
<keyword evidence="8" id="KW-1185">Reference proteome</keyword>
<evidence type="ECO:0000256" key="1">
    <source>
        <dbReference type="ARBA" id="ARBA00022679"/>
    </source>
</evidence>
<dbReference type="SUPFAM" id="SSF56112">
    <property type="entry name" value="Protein kinase-like (PK-like)"/>
    <property type="match status" value="1"/>
</dbReference>
<dbReference type="CDD" id="cd14014">
    <property type="entry name" value="STKc_PknB_like"/>
    <property type="match status" value="1"/>
</dbReference>
<dbReference type="PROSITE" id="PS00108">
    <property type="entry name" value="PROTEIN_KINASE_ST"/>
    <property type="match status" value="1"/>
</dbReference>
<dbReference type="InterPro" id="IPR029151">
    <property type="entry name" value="Sensor-like_sf"/>
</dbReference>
<keyword evidence="1 7" id="KW-0808">Transferase</keyword>
<dbReference type="Gene3D" id="3.30.450.20">
    <property type="entry name" value="PAS domain"/>
    <property type="match status" value="1"/>
</dbReference>
<name>A0A517NUP0_9BACT</name>
<keyword evidence="3 7" id="KW-0418">Kinase</keyword>
<dbReference type="EC" id="2.7.11.1" evidence="7"/>
<dbReference type="Gene3D" id="1.10.510.10">
    <property type="entry name" value="Transferase(Phosphotransferase) domain 1"/>
    <property type="match status" value="1"/>
</dbReference>
<dbReference type="SMART" id="SM00220">
    <property type="entry name" value="S_TKc"/>
    <property type="match status" value="1"/>
</dbReference>
<feature type="region of interest" description="Disordered" evidence="5">
    <location>
        <begin position="1"/>
        <end position="34"/>
    </location>
</feature>
<dbReference type="RefSeq" id="WP_145418565.1">
    <property type="nucleotide sequence ID" value="NZ_CP036526.1"/>
</dbReference>
<evidence type="ECO:0000313" key="8">
    <source>
        <dbReference type="Proteomes" id="UP000319817"/>
    </source>
</evidence>
<evidence type="ECO:0000256" key="4">
    <source>
        <dbReference type="ARBA" id="ARBA00022840"/>
    </source>
</evidence>
<dbReference type="Proteomes" id="UP000319817">
    <property type="component" value="Chromosome"/>
</dbReference>
<keyword evidence="4" id="KW-0067">ATP-binding</keyword>
<dbReference type="AlphaFoldDB" id="A0A517NUP0"/>
<dbReference type="Gene3D" id="3.30.200.20">
    <property type="entry name" value="Phosphorylase Kinase, domain 1"/>
    <property type="match status" value="1"/>
</dbReference>
<evidence type="ECO:0000259" key="6">
    <source>
        <dbReference type="PROSITE" id="PS50011"/>
    </source>
</evidence>
<sequence>MPNDKAISHLISQSMRRKLDDEESARVDSHLRESEEARKFAELSALIQTSVSGTSLVESSGDQNGLSQEAKARLKESIRGAVQQKASLSQADSAGSISASDSGSGRLHDPQLAETSPVQKEVGQSLYQGHENRQAAASFRLVRPIAEGGLGKVWLAQDEKLGRAVAIKQLKSQSLESPQAWQRFHREAEITGHLEHPNVVPLYFYGVDRQSGEPFYAMRFVGKRTLSDAIEEHHDRVEADEECCVSVHRLLSIFQDICQAIAYAHSRGVVHRDLKPDNVVLDNFGQVIVIDWGLAKVLEDGELATKLTSDALLSESDLLQTMQGEAIGTPLYMSPEQAAGELNKIDHRTDVYGLGAILFSILTGKAPHEKSVVGTPPDYSSDLNSVLKIIAASDPPTASDYGKSVPRKLENICVKAMARKQHMRFDSAVDLASAVESWMAGQSGKQAAYDALRMEGRELRADMQATVRDMARNIRFAAGMPSIEGLMKAESDEDKQVWRKRLATVFQGLLKATPYFRSFVYIAVGDGQFTEQVRAERHSSDMSTIRVVPRSHLRSGQISEFVQRVADEMPEEVYTSVVIDPYGDSQEGCATDLRLVSGVPVYDSETEDVSGCVMIECEINQLLRDQLSRGSSAAEVVVACNATNRVLLQSRSGQIIDTGQIETVEQIADHFLTAVETLQTEADFIDGQDSAIFGATLWFVPNERGISYLLRRK</sequence>
<accession>A0A517NUP0</accession>
<feature type="region of interest" description="Disordered" evidence="5">
    <location>
        <begin position="83"/>
        <end position="122"/>
    </location>
</feature>
<proteinExistence type="predicted"/>
<keyword evidence="2" id="KW-0547">Nucleotide-binding</keyword>
<dbReference type="OrthoDB" id="500858at2"/>
<protein>
    <submittedName>
        <fullName evidence="7">Serine/threonine-protein kinase PknD</fullName>
        <ecNumber evidence="7">2.7.11.1</ecNumber>
    </submittedName>
</protein>
<reference evidence="7 8" key="1">
    <citation type="submission" date="2019-02" db="EMBL/GenBank/DDBJ databases">
        <title>Deep-cultivation of Planctomycetes and their phenomic and genomic characterization uncovers novel biology.</title>
        <authorList>
            <person name="Wiegand S."/>
            <person name="Jogler M."/>
            <person name="Boedeker C."/>
            <person name="Pinto D."/>
            <person name="Vollmers J."/>
            <person name="Rivas-Marin E."/>
            <person name="Kohn T."/>
            <person name="Peeters S.H."/>
            <person name="Heuer A."/>
            <person name="Rast P."/>
            <person name="Oberbeckmann S."/>
            <person name="Bunk B."/>
            <person name="Jeske O."/>
            <person name="Meyerdierks A."/>
            <person name="Storesund J.E."/>
            <person name="Kallscheuer N."/>
            <person name="Luecker S."/>
            <person name="Lage O.M."/>
            <person name="Pohl T."/>
            <person name="Merkel B.J."/>
            <person name="Hornburger P."/>
            <person name="Mueller R.-W."/>
            <person name="Bruemmer F."/>
            <person name="Labrenz M."/>
            <person name="Spormann A.M."/>
            <person name="Op den Camp H."/>
            <person name="Overmann J."/>
            <person name="Amann R."/>
            <person name="Jetten M.S.M."/>
            <person name="Mascher T."/>
            <person name="Medema M.H."/>
            <person name="Devos D.P."/>
            <person name="Kaster A.-K."/>
            <person name="Ovreas L."/>
            <person name="Rohde M."/>
            <person name="Galperin M.Y."/>
            <person name="Jogler C."/>
        </authorList>
    </citation>
    <scope>NUCLEOTIDE SEQUENCE [LARGE SCALE GENOMIC DNA]</scope>
    <source>
        <strain evidence="7 8">K23_9</strain>
    </source>
</reference>
<evidence type="ECO:0000256" key="5">
    <source>
        <dbReference type="SAM" id="MobiDB-lite"/>
    </source>
</evidence>